<organism evidence="8 9">
    <name type="scientific">Thalassovita gelatinovora</name>
    <name type="common">Thalassobius gelatinovorus</name>
    <dbReference type="NCBI Taxonomy" id="53501"/>
    <lineage>
        <taxon>Bacteria</taxon>
        <taxon>Pseudomonadati</taxon>
        <taxon>Pseudomonadota</taxon>
        <taxon>Alphaproteobacteria</taxon>
        <taxon>Rhodobacterales</taxon>
        <taxon>Roseobacteraceae</taxon>
        <taxon>Thalassovita</taxon>
    </lineage>
</organism>
<reference evidence="8 9" key="1">
    <citation type="submission" date="2015-09" db="EMBL/GenBank/DDBJ databases">
        <authorList>
            <consortium name="Swine Surveillance"/>
        </authorList>
    </citation>
    <scope>NUCLEOTIDE SEQUENCE [LARGE SCALE GENOMIC DNA]</scope>
    <source>
        <strain evidence="8 9">CECT 4357</strain>
    </source>
</reference>
<sequence length="419" mass="44425">MSEIQSEIEASLGVGDTKHHLKTWLLWIGVAVVLGAIGWWWMQDAEERAKVTYITEKVSQGDLTVTVTATGAIEPTNQVEISSELSGTIAEVLVDYNDTVTAGQVLARMDTVQLDAQLAVQEANHAAADAQLANARASLVEAEANYDIARQLDERGVTSRTNLTVSEAALGRALANVASAQANVDLAQAQLEAQIAVLSKATIISPINGIVLDRTVDAGQIVAASLSAPKLFTIAEDLAQMELQVDVAEADIGRINVDDKAIFTVDAYDDHPFPAQISMVRYAPDSTDGLVTYKAILSVENDNLLLRPGMTATADISVAQYNDVLLVPNAALRFAPPQVVEVEASDKNSGGGGLLGLIMPSRPADSTRAGSDSTLWVLRNDIPVEIEVEKGDSDGLQTIVAGGDLVDGDQVITDMIEGR</sequence>
<dbReference type="GO" id="GO:0030313">
    <property type="term" value="C:cell envelope"/>
    <property type="evidence" value="ECO:0007669"/>
    <property type="project" value="UniProtKB-SubCell"/>
</dbReference>
<feature type="domain" description="Multidrug resistance protein MdtA-like barrel-sandwich hybrid" evidence="6">
    <location>
        <begin position="77"/>
        <end position="228"/>
    </location>
</feature>
<comment type="subcellular location">
    <subcellularLocation>
        <location evidence="1">Cell envelope</location>
    </subcellularLocation>
</comment>
<evidence type="ECO:0000256" key="5">
    <source>
        <dbReference type="SAM" id="Phobius"/>
    </source>
</evidence>
<feature type="coiled-coil region" evidence="4">
    <location>
        <begin position="125"/>
        <end position="152"/>
    </location>
</feature>
<evidence type="ECO:0000313" key="8">
    <source>
        <dbReference type="EMBL" id="CUH67783.1"/>
    </source>
</evidence>
<dbReference type="PANTHER" id="PTHR32347:SF14">
    <property type="entry name" value="EFFLUX SYSTEM COMPONENT YKNX-RELATED"/>
    <property type="match status" value="1"/>
</dbReference>
<proteinExistence type="inferred from homology"/>
<dbReference type="InterPro" id="IPR006143">
    <property type="entry name" value="RND_pump_MFP"/>
</dbReference>
<dbReference type="InterPro" id="IPR050465">
    <property type="entry name" value="UPF0194_transport"/>
</dbReference>
<dbReference type="InterPro" id="IPR058625">
    <property type="entry name" value="MdtA-like_BSH"/>
</dbReference>
<dbReference type="AlphaFoldDB" id="A0A0P1G860"/>
<evidence type="ECO:0000256" key="2">
    <source>
        <dbReference type="ARBA" id="ARBA00009477"/>
    </source>
</evidence>
<dbReference type="GO" id="GO:0016020">
    <property type="term" value="C:membrane"/>
    <property type="evidence" value="ECO:0007669"/>
    <property type="project" value="InterPro"/>
</dbReference>
<gene>
    <name evidence="8" type="primary">macA_2</name>
    <name evidence="8" type="ORF">TG4357_03209</name>
</gene>
<dbReference type="GO" id="GO:0022857">
    <property type="term" value="F:transmembrane transporter activity"/>
    <property type="evidence" value="ECO:0007669"/>
    <property type="project" value="InterPro"/>
</dbReference>
<keyword evidence="5" id="KW-0812">Transmembrane</keyword>
<accession>A0A0P1G860</accession>
<dbReference type="Gene3D" id="2.40.30.170">
    <property type="match status" value="1"/>
</dbReference>
<dbReference type="Pfam" id="PF25954">
    <property type="entry name" value="Beta-barrel_RND_2"/>
    <property type="match status" value="1"/>
</dbReference>
<dbReference type="OrthoDB" id="9791520at2"/>
<dbReference type="EMBL" id="CYSA01000026">
    <property type="protein sequence ID" value="CUH67783.1"/>
    <property type="molecule type" value="Genomic_DNA"/>
</dbReference>
<dbReference type="PANTHER" id="PTHR32347">
    <property type="entry name" value="EFFLUX SYSTEM COMPONENT YKNX-RELATED"/>
    <property type="match status" value="1"/>
</dbReference>
<evidence type="ECO:0000256" key="3">
    <source>
        <dbReference type="ARBA" id="ARBA00023054"/>
    </source>
</evidence>
<dbReference type="InterPro" id="IPR058792">
    <property type="entry name" value="Beta-barrel_RND_2"/>
</dbReference>
<comment type="similarity">
    <text evidence="2">Belongs to the membrane fusion protein (MFP) (TC 8.A.1) family.</text>
</comment>
<dbReference type="Gene3D" id="2.40.50.100">
    <property type="match status" value="1"/>
</dbReference>
<evidence type="ECO:0000259" key="6">
    <source>
        <dbReference type="Pfam" id="PF25917"/>
    </source>
</evidence>
<evidence type="ECO:0000259" key="7">
    <source>
        <dbReference type="Pfam" id="PF25954"/>
    </source>
</evidence>
<keyword evidence="5" id="KW-1133">Transmembrane helix</keyword>
<dbReference type="Proteomes" id="UP000051587">
    <property type="component" value="Unassembled WGS sequence"/>
</dbReference>
<dbReference type="SUPFAM" id="SSF111369">
    <property type="entry name" value="HlyD-like secretion proteins"/>
    <property type="match status" value="1"/>
</dbReference>
<dbReference type="Pfam" id="PF25917">
    <property type="entry name" value="BSH_RND"/>
    <property type="match status" value="1"/>
</dbReference>
<protein>
    <submittedName>
        <fullName evidence="8">Macrolide-specific efflux protein MacA</fullName>
    </submittedName>
</protein>
<keyword evidence="3 4" id="KW-0175">Coiled coil</keyword>
<dbReference type="RefSeq" id="WP_058263877.1">
    <property type="nucleotide sequence ID" value="NZ_CP051181.1"/>
</dbReference>
<evidence type="ECO:0000313" key="9">
    <source>
        <dbReference type="Proteomes" id="UP000051587"/>
    </source>
</evidence>
<keyword evidence="9" id="KW-1185">Reference proteome</keyword>
<dbReference type="Gene3D" id="1.10.287.470">
    <property type="entry name" value="Helix hairpin bin"/>
    <property type="match status" value="1"/>
</dbReference>
<keyword evidence="5" id="KW-0472">Membrane</keyword>
<dbReference type="NCBIfam" id="TIGR01730">
    <property type="entry name" value="RND_mfp"/>
    <property type="match status" value="1"/>
</dbReference>
<evidence type="ECO:0000256" key="1">
    <source>
        <dbReference type="ARBA" id="ARBA00004196"/>
    </source>
</evidence>
<feature type="transmembrane region" description="Helical" evidence="5">
    <location>
        <begin position="24"/>
        <end position="42"/>
    </location>
</feature>
<name>A0A0P1G860_THAGE</name>
<evidence type="ECO:0000256" key="4">
    <source>
        <dbReference type="SAM" id="Coils"/>
    </source>
</evidence>
<dbReference type="STRING" id="53501.SAMN04488043_10151"/>
<feature type="domain" description="CusB-like beta-barrel" evidence="7">
    <location>
        <begin position="243"/>
        <end position="317"/>
    </location>
</feature>